<dbReference type="PANTHER" id="PTHR42756:SF1">
    <property type="entry name" value="TRANSCRIPTIONAL REPRESSOR OF EMRAB OPERON"/>
    <property type="match status" value="1"/>
</dbReference>
<sequence length="145" mass="16922">MIQASCVIGMMYHISDKFDEYLKKEMKKRKIPIQPKHAGLFMILLANNNKLEFKEVAHIWRKSKSTLCDIVSRYSEEGLIERAQCSLDKRNVYVKLTPQGVAYGRDFDEIAHEFLFKTTKGLTQEQVEELKNILMVMKENLSYKG</sequence>
<dbReference type="InterPro" id="IPR036390">
    <property type="entry name" value="WH_DNA-bd_sf"/>
</dbReference>
<evidence type="ECO:0000313" key="5">
    <source>
        <dbReference type="EMBL" id="GLI54946.1"/>
    </source>
</evidence>
<evidence type="ECO:0000256" key="1">
    <source>
        <dbReference type="ARBA" id="ARBA00023015"/>
    </source>
</evidence>
<dbReference type="PANTHER" id="PTHR42756">
    <property type="entry name" value="TRANSCRIPTIONAL REGULATOR, MARR"/>
    <property type="match status" value="1"/>
</dbReference>
<keyword evidence="6" id="KW-1185">Reference proteome</keyword>
<dbReference type="PROSITE" id="PS50995">
    <property type="entry name" value="HTH_MARR_2"/>
    <property type="match status" value="1"/>
</dbReference>
<comment type="caution">
    <text evidence="5">The sequence shown here is derived from an EMBL/GenBank/DDBJ whole genome shotgun (WGS) entry which is preliminary data.</text>
</comment>
<name>A0A9W6LL49_9FUSO</name>
<gene>
    <name evidence="5" type="ORF">PM10SUCC1_04610</name>
</gene>
<evidence type="ECO:0000256" key="3">
    <source>
        <dbReference type="ARBA" id="ARBA00023163"/>
    </source>
</evidence>
<feature type="domain" description="HTH marR-type" evidence="4">
    <location>
        <begin position="4"/>
        <end position="139"/>
    </location>
</feature>
<evidence type="ECO:0000259" key="4">
    <source>
        <dbReference type="PROSITE" id="PS50995"/>
    </source>
</evidence>
<reference evidence="5" key="1">
    <citation type="submission" date="2022-12" db="EMBL/GenBank/DDBJ databases">
        <title>Reference genome sequencing for broad-spectrum identification of bacterial and archaeal isolates by mass spectrometry.</title>
        <authorList>
            <person name="Sekiguchi Y."/>
            <person name="Tourlousse D.M."/>
        </authorList>
    </citation>
    <scope>NUCLEOTIDE SEQUENCE</scope>
    <source>
        <strain evidence="5">10succ1</strain>
    </source>
</reference>
<dbReference type="SUPFAM" id="SSF46785">
    <property type="entry name" value="Winged helix' DNA-binding domain"/>
    <property type="match status" value="1"/>
</dbReference>
<dbReference type="InterPro" id="IPR036388">
    <property type="entry name" value="WH-like_DNA-bd_sf"/>
</dbReference>
<dbReference type="RefSeq" id="WP_281833156.1">
    <property type="nucleotide sequence ID" value="NZ_BSDY01000002.1"/>
</dbReference>
<evidence type="ECO:0000313" key="6">
    <source>
        <dbReference type="Proteomes" id="UP001144471"/>
    </source>
</evidence>
<accession>A0A9W6LL49</accession>
<dbReference type="InterPro" id="IPR000835">
    <property type="entry name" value="HTH_MarR-typ"/>
</dbReference>
<keyword evidence="1" id="KW-0805">Transcription regulation</keyword>
<keyword evidence="3" id="KW-0804">Transcription</keyword>
<dbReference type="Proteomes" id="UP001144471">
    <property type="component" value="Unassembled WGS sequence"/>
</dbReference>
<organism evidence="5 6">
    <name type="scientific">Propionigenium maris DSM 9537</name>
    <dbReference type="NCBI Taxonomy" id="1123000"/>
    <lineage>
        <taxon>Bacteria</taxon>
        <taxon>Fusobacteriati</taxon>
        <taxon>Fusobacteriota</taxon>
        <taxon>Fusobacteriia</taxon>
        <taxon>Fusobacteriales</taxon>
        <taxon>Fusobacteriaceae</taxon>
        <taxon>Propionigenium</taxon>
    </lineage>
</organism>
<dbReference type="GO" id="GO:0003677">
    <property type="term" value="F:DNA binding"/>
    <property type="evidence" value="ECO:0007669"/>
    <property type="project" value="UniProtKB-KW"/>
</dbReference>
<dbReference type="EMBL" id="BSDY01000002">
    <property type="protein sequence ID" value="GLI54946.1"/>
    <property type="molecule type" value="Genomic_DNA"/>
</dbReference>
<protein>
    <recommendedName>
        <fullName evidence="4">HTH marR-type domain-containing protein</fullName>
    </recommendedName>
</protein>
<dbReference type="GO" id="GO:0003700">
    <property type="term" value="F:DNA-binding transcription factor activity"/>
    <property type="evidence" value="ECO:0007669"/>
    <property type="project" value="InterPro"/>
</dbReference>
<dbReference type="AlphaFoldDB" id="A0A9W6LL49"/>
<keyword evidence="2" id="KW-0238">DNA-binding</keyword>
<evidence type="ECO:0000256" key="2">
    <source>
        <dbReference type="ARBA" id="ARBA00023125"/>
    </source>
</evidence>
<dbReference type="Gene3D" id="1.10.10.10">
    <property type="entry name" value="Winged helix-like DNA-binding domain superfamily/Winged helix DNA-binding domain"/>
    <property type="match status" value="1"/>
</dbReference>
<proteinExistence type="predicted"/>